<feature type="domain" description="UmuC" evidence="5">
    <location>
        <begin position="28"/>
        <end position="128"/>
    </location>
</feature>
<evidence type="ECO:0000259" key="5">
    <source>
        <dbReference type="PROSITE" id="PS50173"/>
    </source>
</evidence>
<dbReference type="RefSeq" id="WP_185035614.1">
    <property type="nucleotide sequence ID" value="NZ_BNBN01000029.1"/>
</dbReference>
<organism evidence="6 7">
    <name type="scientific">Streptomyces candidus</name>
    <dbReference type="NCBI Taxonomy" id="67283"/>
    <lineage>
        <taxon>Bacteria</taxon>
        <taxon>Bacillati</taxon>
        <taxon>Actinomycetota</taxon>
        <taxon>Actinomycetes</taxon>
        <taxon>Kitasatosporales</taxon>
        <taxon>Streptomycetaceae</taxon>
        <taxon>Streptomyces</taxon>
    </lineage>
</organism>
<dbReference type="Gene3D" id="3.30.70.270">
    <property type="match status" value="1"/>
</dbReference>
<dbReference type="Pfam" id="PF11799">
    <property type="entry name" value="IMS_C"/>
    <property type="match status" value="1"/>
</dbReference>
<dbReference type="Pfam" id="PF21999">
    <property type="entry name" value="IMS_HHH_1"/>
    <property type="match status" value="1"/>
</dbReference>
<comment type="caution">
    <text evidence="6">The sequence shown here is derived from an EMBL/GenBank/DDBJ whole genome shotgun (WGS) entry which is preliminary data.</text>
</comment>
<sequence length="372" mass="39974">MPDGSRSILRIHFHLPHGDGAEDRYETLLQLLQDFTPLVQPLPPDSAELDVTGALRHFDMDTPALATMIQMRVVGLHGIPTSVGSGPTRLIASMAADISAPGHATHITPGQVEAFLRPRPIAALPGIGPSTARTLTRYGLHSIGALADTPLLTLQRMLGTATGRLLHERAHGLNPRPVAPGELAKSISARHDFPHDTLAPDAQRKALLEVTEELGLRLRTTRQVAGTLSVTVQYANRSTTTRSRTLTEPTHHSRTLAATAYEIHTLLGLQRARVRALTLRAEALTPVTDASYQLTFDPVDDDARTVEAVADRLRARFGNTALIPAALAVSDRTRSPRARAATRPQHPSAGSATAQPAAGIKHTGFAQHQELP</sequence>
<dbReference type="InterPro" id="IPR043128">
    <property type="entry name" value="Rev_trsase/Diguanyl_cyclase"/>
</dbReference>
<keyword evidence="6" id="KW-0548">Nucleotidyltransferase</keyword>
<dbReference type="InterPro" id="IPR053848">
    <property type="entry name" value="IMS_HHH_1"/>
</dbReference>
<dbReference type="SUPFAM" id="SSF56672">
    <property type="entry name" value="DNA/RNA polymerases"/>
    <property type="match status" value="1"/>
</dbReference>
<dbReference type="GO" id="GO:0003684">
    <property type="term" value="F:damaged DNA binding"/>
    <property type="evidence" value="ECO:0007669"/>
    <property type="project" value="InterPro"/>
</dbReference>
<accession>A0A7X0HK47</accession>
<keyword evidence="7" id="KW-1185">Reference proteome</keyword>
<evidence type="ECO:0000256" key="2">
    <source>
        <dbReference type="ARBA" id="ARBA00022763"/>
    </source>
</evidence>
<dbReference type="InterPro" id="IPR036775">
    <property type="entry name" value="DNA_pol_Y-fam_lit_finger_sf"/>
</dbReference>
<evidence type="ECO:0000256" key="3">
    <source>
        <dbReference type="ARBA" id="ARBA00025589"/>
    </source>
</evidence>
<name>A0A7X0HK47_9ACTN</name>
<dbReference type="EMBL" id="JACHEM010000017">
    <property type="protein sequence ID" value="MBB6439135.1"/>
    <property type="molecule type" value="Genomic_DNA"/>
</dbReference>
<dbReference type="InterPro" id="IPR050356">
    <property type="entry name" value="SulA_CellDiv_inhibitor"/>
</dbReference>
<dbReference type="EC" id="2.7.7.7" evidence="6"/>
<dbReference type="AlphaFoldDB" id="A0A7X0HK47"/>
<dbReference type="Gene3D" id="1.10.150.20">
    <property type="entry name" value="5' to 3' exonuclease, C-terminal subdomain"/>
    <property type="match status" value="1"/>
</dbReference>
<dbReference type="PANTHER" id="PTHR35369:SF2">
    <property type="entry name" value="BLR3025 PROTEIN"/>
    <property type="match status" value="1"/>
</dbReference>
<dbReference type="InterPro" id="IPR017961">
    <property type="entry name" value="DNA_pol_Y-fam_little_finger"/>
</dbReference>
<dbReference type="Proteomes" id="UP000540423">
    <property type="component" value="Unassembled WGS sequence"/>
</dbReference>
<protein>
    <submittedName>
        <fullName evidence="6">DNA polymerase-4</fullName>
        <ecNumber evidence="6">2.7.7.7</ecNumber>
    </submittedName>
</protein>
<reference evidence="6 7" key="1">
    <citation type="submission" date="2020-08" db="EMBL/GenBank/DDBJ databases">
        <title>Genomic Encyclopedia of Type Strains, Phase IV (KMG-IV): sequencing the most valuable type-strain genomes for metagenomic binning, comparative biology and taxonomic classification.</title>
        <authorList>
            <person name="Goeker M."/>
        </authorList>
    </citation>
    <scope>NUCLEOTIDE SEQUENCE [LARGE SCALE GENOMIC DNA]</scope>
    <source>
        <strain evidence="6 7">DSM 40141</strain>
    </source>
</reference>
<evidence type="ECO:0000256" key="1">
    <source>
        <dbReference type="ARBA" id="ARBA00010945"/>
    </source>
</evidence>
<proteinExistence type="inferred from homology"/>
<evidence type="ECO:0000313" key="6">
    <source>
        <dbReference type="EMBL" id="MBB6439135.1"/>
    </source>
</evidence>
<dbReference type="PROSITE" id="PS50173">
    <property type="entry name" value="UMUC"/>
    <property type="match status" value="1"/>
</dbReference>
<gene>
    <name evidence="6" type="ORF">HNQ79_005647</name>
</gene>
<keyword evidence="2" id="KW-0227">DNA damage</keyword>
<dbReference type="GO" id="GO:0003887">
    <property type="term" value="F:DNA-directed DNA polymerase activity"/>
    <property type="evidence" value="ECO:0007669"/>
    <property type="project" value="UniProtKB-EC"/>
</dbReference>
<dbReference type="PANTHER" id="PTHR35369">
    <property type="entry name" value="BLR3025 PROTEIN-RELATED"/>
    <property type="match status" value="1"/>
</dbReference>
<dbReference type="InterPro" id="IPR001126">
    <property type="entry name" value="UmuC"/>
</dbReference>
<dbReference type="SUPFAM" id="SSF100879">
    <property type="entry name" value="Lesion bypass DNA polymerase (Y-family), little finger domain"/>
    <property type="match status" value="1"/>
</dbReference>
<feature type="region of interest" description="Disordered" evidence="4">
    <location>
        <begin position="328"/>
        <end position="372"/>
    </location>
</feature>
<dbReference type="GO" id="GO:0006281">
    <property type="term" value="P:DNA repair"/>
    <property type="evidence" value="ECO:0007669"/>
    <property type="project" value="InterPro"/>
</dbReference>
<dbReference type="Gene3D" id="3.30.1490.100">
    <property type="entry name" value="DNA polymerase, Y-family, little finger domain"/>
    <property type="match status" value="1"/>
</dbReference>
<comment type="similarity">
    <text evidence="1">Belongs to the DNA polymerase type-Y family.</text>
</comment>
<evidence type="ECO:0000313" key="7">
    <source>
        <dbReference type="Proteomes" id="UP000540423"/>
    </source>
</evidence>
<evidence type="ECO:0000256" key="4">
    <source>
        <dbReference type="SAM" id="MobiDB-lite"/>
    </source>
</evidence>
<keyword evidence="6" id="KW-0808">Transferase</keyword>
<comment type="function">
    <text evidence="3">Poorly processive, error-prone DNA polymerase involved in untargeted mutagenesis. Copies undamaged DNA at stalled replication forks, which arise in vivo from mismatched or misaligned primer ends. These misaligned primers can be extended by PolIV. Exhibits no 3'-5' exonuclease (proofreading) activity. May be involved in translesional synthesis, in conjunction with the beta clamp from PolIII.</text>
</comment>
<dbReference type="InterPro" id="IPR043502">
    <property type="entry name" value="DNA/RNA_pol_sf"/>
</dbReference>
<dbReference type="Pfam" id="PF00817">
    <property type="entry name" value="IMS"/>
    <property type="match status" value="1"/>
</dbReference>